<keyword evidence="2" id="KW-1185">Reference proteome</keyword>
<organism evidence="1 2">
    <name type="scientific">Hirundo rustica rustica</name>
    <dbReference type="NCBI Taxonomy" id="333673"/>
    <lineage>
        <taxon>Eukaryota</taxon>
        <taxon>Metazoa</taxon>
        <taxon>Chordata</taxon>
        <taxon>Craniata</taxon>
        <taxon>Vertebrata</taxon>
        <taxon>Euteleostomi</taxon>
        <taxon>Archelosauria</taxon>
        <taxon>Archosauria</taxon>
        <taxon>Dinosauria</taxon>
        <taxon>Saurischia</taxon>
        <taxon>Theropoda</taxon>
        <taxon>Coelurosauria</taxon>
        <taxon>Aves</taxon>
        <taxon>Neognathae</taxon>
        <taxon>Neoaves</taxon>
        <taxon>Telluraves</taxon>
        <taxon>Australaves</taxon>
        <taxon>Passeriformes</taxon>
        <taxon>Sylvioidea</taxon>
        <taxon>Hirundinidae</taxon>
        <taxon>Hirundo</taxon>
    </lineage>
</organism>
<protein>
    <submittedName>
        <fullName evidence="1">Uncharacterized protein</fullName>
    </submittedName>
</protein>
<dbReference type="EMBL" id="QRBI01000197">
    <property type="protein sequence ID" value="RMB94371.1"/>
    <property type="molecule type" value="Genomic_DNA"/>
</dbReference>
<dbReference type="AlphaFoldDB" id="A0A3M0IYQ9"/>
<dbReference type="STRING" id="333673.A0A3M0IYQ9"/>
<proteinExistence type="predicted"/>
<gene>
    <name evidence="1" type="ORF">DUI87_29181</name>
</gene>
<dbReference type="Proteomes" id="UP000269221">
    <property type="component" value="Unassembled WGS sequence"/>
</dbReference>
<sequence length="75" mass="8799">MREVVGIEYCGQFWAPQFRKGVEGLEQVHRMPAKTVKGLEHKSCEEWLREHRELSLEEKRLRQDLSALYNSLKGG</sequence>
<comment type="caution">
    <text evidence="1">The sequence shown here is derived from an EMBL/GenBank/DDBJ whole genome shotgun (WGS) entry which is preliminary data.</text>
</comment>
<dbReference type="OrthoDB" id="276744at2759"/>
<evidence type="ECO:0000313" key="1">
    <source>
        <dbReference type="EMBL" id="RMB94371.1"/>
    </source>
</evidence>
<accession>A0A3M0IYQ9</accession>
<name>A0A3M0IYQ9_HIRRU</name>
<evidence type="ECO:0000313" key="2">
    <source>
        <dbReference type="Proteomes" id="UP000269221"/>
    </source>
</evidence>
<reference evidence="1 2" key="1">
    <citation type="submission" date="2018-07" db="EMBL/GenBank/DDBJ databases">
        <title>A high quality draft genome assembly of the barn swallow (H. rustica rustica).</title>
        <authorList>
            <person name="Formenti G."/>
            <person name="Chiara M."/>
            <person name="Poveda L."/>
            <person name="Francoijs K.-J."/>
            <person name="Bonisoli-Alquati A."/>
            <person name="Canova L."/>
            <person name="Gianfranceschi L."/>
            <person name="Horner D.S."/>
            <person name="Saino N."/>
        </authorList>
    </citation>
    <scope>NUCLEOTIDE SEQUENCE [LARGE SCALE GENOMIC DNA]</scope>
    <source>
        <strain evidence="1">Chelidonia</strain>
        <tissue evidence="1">Blood</tissue>
    </source>
</reference>